<gene>
    <name evidence="2" type="ORF">HNR20_001811</name>
</gene>
<evidence type="ECO:0000256" key="1">
    <source>
        <dbReference type="SAM" id="Phobius"/>
    </source>
</evidence>
<feature type="transmembrane region" description="Helical" evidence="1">
    <location>
        <begin position="458"/>
        <end position="476"/>
    </location>
</feature>
<feature type="transmembrane region" description="Helical" evidence="1">
    <location>
        <begin position="668"/>
        <end position="686"/>
    </location>
</feature>
<feature type="transmembrane region" description="Helical" evidence="1">
    <location>
        <begin position="1103"/>
        <end position="1122"/>
    </location>
</feature>
<name>A0A840VMY7_9ACTN</name>
<feature type="transmembrane region" description="Helical" evidence="1">
    <location>
        <begin position="640"/>
        <end position="662"/>
    </location>
</feature>
<feature type="transmembrane region" description="Helical" evidence="1">
    <location>
        <begin position="745"/>
        <end position="764"/>
    </location>
</feature>
<feature type="transmembrane region" description="Helical" evidence="1">
    <location>
        <begin position="948"/>
        <end position="965"/>
    </location>
</feature>
<feature type="transmembrane region" description="Helical" evidence="1">
    <location>
        <begin position="416"/>
        <end position="438"/>
    </location>
</feature>
<protein>
    <submittedName>
        <fullName evidence="2">Uncharacterized protein</fullName>
    </submittedName>
</protein>
<feature type="transmembrane region" description="Helical" evidence="1">
    <location>
        <begin position="819"/>
        <end position="841"/>
    </location>
</feature>
<keyword evidence="1" id="KW-1133">Transmembrane helix</keyword>
<feature type="transmembrane region" description="Helical" evidence="1">
    <location>
        <begin position="376"/>
        <end position="395"/>
    </location>
</feature>
<feature type="transmembrane region" description="Helical" evidence="1">
    <location>
        <begin position="351"/>
        <end position="370"/>
    </location>
</feature>
<feature type="transmembrane region" description="Helical" evidence="1">
    <location>
        <begin position="698"/>
        <end position="725"/>
    </location>
</feature>
<feature type="transmembrane region" description="Helical" evidence="1">
    <location>
        <begin position="771"/>
        <end position="789"/>
    </location>
</feature>
<proteinExistence type="predicted"/>
<feature type="transmembrane region" description="Helical" evidence="1">
    <location>
        <begin position="177"/>
        <end position="197"/>
    </location>
</feature>
<keyword evidence="3" id="KW-1185">Reference proteome</keyword>
<feature type="transmembrane region" description="Helical" evidence="1">
    <location>
        <begin position="322"/>
        <end position="344"/>
    </location>
</feature>
<feature type="transmembrane region" description="Helical" evidence="1">
    <location>
        <begin position="235"/>
        <end position="253"/>
    </location>
</feature>
<dbReference type="NCBIfam" id="NF047321">
    <property type="entry name" value="SCO7613_CTERM"/>
    <property type="match status" value="1"/>
</dbReference>
<feature type="transmembrane region" description="Helical" evidence="1">
    <location>
        <begin position="292"/>
        <end position="316"/>
    </location>
</feature>
<comment type="caution">
    <text evidence="2">The sequence shown here is derived from an EMBL/GenBank/DDBJ whole genome shotgun (WGS) entry which is preliminary data.</text>
</comment>
<feature type="transmembrane region" description="Helical" evidence="1">
    <location>
        <begin position="1128"/>
        <end position="1145"/>
    </location>
</feature>
<feature type="transmembrane region" description="Helical" evidence="1">
    <location>
        <begin position="152"/>
        <end position="170"/>
    </location>
</feature>
<sequence>MDDTRYPCPACGAPADLSTGCTGCRRAPDPIAAEVCRLGREVAQLEPEVERARRTYTELAGRLSATSRRRAELAAVVRAGVAASVVARPAALVGPVPPTAPGVPADSAPGAAETSTRTVQGLLFVLGGLLLGTAAVVFTAVAWAAVGVGGRALILAAFTALALAVPLLVVRRGLRGTAETFAAVGLLSVVLDGYAAWSVDLAGVAGWPGTRYAALVGGASAAVAVVYGRWSGLTGPWFAALLAAQPVLPLLAVEAETGPAGWALVLLAVALLDLAVLVGLRGREGGAQLVGRVLAGIGHVAALVGAASCALVPLLLGRAAGSPLLAGLPLLLVALAGFGAAWLVGGEALRAVAAGLLVPVLAAALLRPVAEMRPSLLLLAAATVALVLAAAVRLLPAVAGSGLAGAGGWRAGPRAGALLVAAGTALVAVLITAALAVAAVGRSIPPWRGAGTGPDLDWGWQLVPAVALALGATVLLTPRAARAVIAPAGAVAVLLAVPAGWTATWPQVVTVDLVGGVVLLLAVLARPATRPASLLTRALGGAVLLGHGLLVAMAAPTGVLVALGTIVVVGLALAARRGVGPYRQVAGVGLLVAQLALPGVAAVALFAAGAPPWWQARVALFAAGLPLVAVLAARRHRVELTGYAVTGAVVAVTLPGLAPLVAAGNERPALYAALAALGVALVARWDRPAVGDHEPTRPGLLTVGCALAAIAVLAAVPAVLTALVSPYGTSGTVWAGVPPVVADPAALPAGLALAVLAVTAVLAGRRVRPPVLPALPFVAAALPVLLVAVGAPWPVLPATVLLAGLAALLLAALVAHRPVLAPVAVPVGVVLVASGVVGLLATRAGTLAAEGVLLVAAVVVAVGARMVEVRVAGCLAAVGAASALAVTAPLAGGLPVRAAAYPLLAVAALALAVAAAITPPQAIGAPADAATSPQPVAVTPVRAKAGRVLDAAAQAVALVAAALTIEAARHLATVCVLWGAVVALRLLRRGERAGRRWTFAGIAAGSELLGAWVLLAAGGVTVLEAYTLPASALALGAGLLALRTRPGLTSWPALGPGLVAALLPSLVSVLAGSDPQSWRRLLLGAAALGAVLAGATRRWQAPVLLGGGVLALLALHELARGWDLLPRWIYLGAGGLALVGLAATYERRRRDLARLRAAVGRLS</sequence>
<dbReference type="InterPro" id="IPR058062">
    <property type="entry name" value="SCO7613_C"/>
</dbReference>
<keyword evidence="1" id="KW-0812">Transmembrane</keyword>
<feature type="transmembrane region" description="Helical" evidence="1">
    <location>
        <begin position="558"/>
        <end position="575"/>
    </location>
</feature>
<feature type="transmembrane region" description="Helical" evidence="1">
    <location>
        <begin position="614"/>
        <end position="633"/>
    </location>
</feature>
<feature type="transmembrane region" description="Helical" evidence="1">
    <location>
        <begin position="898"/>
        <end position="917"/>
    </location>
</feature>
<dbReference type="RefSeq" id="WP_184178225.1">
    <property type="nucleotide sequence ID" value="NZ_BMNF01000002.1"/>
</dbReference>
<feature type="transmembrane region" description="Helical" evidence="1">
    <location>
        <begin position="122"/>
        <end position="146"/>
    </location>
</feature>
<feature type="transmembrane region" description="Helical" evidence="1">
    <location>
        <begin position="1054"/>
        <end position="1072"/>
    </location>
</feature>
<feature type="transmembrane region" description="Helical" evidence="1">
    <location>
        <begin position="971"/>
        <end position="987"/>
    </location>
</feature>
<feature type="transmembrane region" description="Helical" evidence="1">
    <location>
        <begin position="259"/>
        <end position="280"/>
    </location>
</feature>
<keyword evidence="1" id="KW-0472">Membrane</keyword>
<feature type="transmembrane region" description="Helical" evidence="1">
    <location>
        <begin position="209"/>
        <end position="228"/>
    </location>
</feature>
<feature type="transmembrane region" description="Helical" evidence="1">
    <location>
        <begin position="999"/>
        <end position="1019"/>
    </location>
</feature>
<organism evidence="2 3">
    <name type="scientific">Micromonospora parathelypteridis</name>
    <dbReference type="NCBI Taxonomy" id="1839617"/>
    <lineage>
        <taxon>Bacteria</taxon>
        <taxon>Bacillati</taxon>
        <taxon>Actinomycetota</taxon>
        <taxon>Actinomycetes</taxon>
        <taxon>Micromonosporales</taxon>
        <taxon>Micromonosporaceae</taxon>
        <taxon>Micromonospora</taxon>
    </lineage>
</organism>
<feature type="transmembrane region" description="Helical" evidence="1">
    <location>
        <begin position="847"/>
        <end position="864"/>
    </location>
</feature>
<feature type="transmembrane region" description="Helical" evidence="1">
    <location>
        <begin position="483"/>
        <end position="501"/>
    </location>
</feature>
<dbReference type="EMBL" id="JACHDP010000001">
    <property type="protein sequence ID" value="MBB5477306.1"/>
    <property type="molecule type" value="Genomic_DNA"/>
</dbReference>
<evidence type="ECO:0000313" key="2">
    <source>
        <dbReference type="EMBL" id="MBB5477306.1"/>
    </source>
</evidence>
<feature type="transmembrane region" description="Helical" evidence="1">
    <location>
        <begin position="871"/>
        <end position="892"/>
    </location>
</feature>
<reference evidence="2 3" key="1">
    <citation type="submission" date="2020-08" db="EMBL/GenBank/DDBJ databases">
        <title>Sequencing the genomes of 1000 actinobacteria strains.</title>
        <authorList>
            <person name="Klenk H.-P."/>
        </authorList>
    </citation>
    <scope>NUCLEOTIDE SEQUENCE [LARGE SCALE GENOMIC DNA]</scope>
    <source>
        <strain evidence="2 3">DSM 103125</strain>
    </source>
</reference>
<feature type="transmembrane region" description="Helical" evidence="1">
    <location>
        <begin position="587"/>
        <end position="608"/>
    </location>
</feature>
<accession>A0A840VMY7</accession>
<feature type="transmembrane region" description="Helical" evidence="1">
    <location>
        <begin position="795"/>
        <end position="814"/>
    </location>
</feature>
<dbReference type="Proteomes" id="UP000586947">
    <property type="component" value="Unassembled WGS sequence"/>
</dbReference>
<evidence type="ECO:0000313" key="3">
    <source>
        <dbReference type="Proteomes" id="UP000586947"/>
    </source>
</evidence>
<dbReference type="AlphaFoldDB" id="A0A840VMY7"/>